<accession>A7EA18</accession>
<name>A7EA18_SCLS1</name>
<gene>
    <name evidence="1" type="ORF">SS1G_02148</name>
</gene>
<dbReference type="AlphaFoldDB" id="A7EA18"/>
<dbReference type="RefSeq" id="XP_001595934.1">
    <property type="nucleotide sequence ID" value="XM_001595884.1"/>
</dbReference>
<dbReference type="GeneID" id="5492971"/>
<evidence type="ECO:0000313" key="2">
    <source>
        <dbReference type="Proteomes" id="UP000001312"/>
    </source>
</evidence>
<evidence type="ECO:0000313" key="1">
    <source>
        <dbReference type="EMBL" id="EDN99296.1"/>
    </source>
</evidence>
<organism evidence="1 2">
    <name type="scientific">Sclerotinia sclerotiorum (strain ATCC 18683 / 1980 / Ss-1)</name>
    <name type="common">White mold</name>
    <name type="synonym">Whetzelinia sclerotiorum</name>
    <dbReference type="NCBI Taxonomy" id="665079"/>
    <lineage>
        <taxon>Eukaryota</taxon>
        <taxon>Fungi</taxon>
        <taxon>Dikarya</taxon>
        <taxon>Ascomycota</taxon>
        <taxon>Pezizomycotina</taxon>
        <taxon>Leotiomycetes</taxon>
        <taxon>Helotiales</taxon>
        <taxon>Sclerotiniaceae</taxon>
        <taxon>Sclerotinia</taxon>
    </lineage>
</organism>
<dbReference type="HOGENOM" id="CLU_2924072_0_0_1"/>
<dbReference type="Proteomes" id="UP000001312">
    <property type="component" value="Unassembled WGS sequence"/>
</dbReference>
<dbReference type="EMBL" id="CH476623">
    <property type="protein sequence ID" value="EDN99296.1"/>
    <property type="molecule type" value="Genomic_DNA"/>
</dbReference>
<proteinExistence type="predicted"/>
<protein>
    <submittedName>
        <fullName evidence="1">Uncharacterized protein</fullName>
    </submittedName>
</protein>
<reference evidence="2" key="1">
    <citation type="journal article" date="2011" name="PLoS Genet.">
        <title>Genomic analysis of the necrotrophic fungal pathogens Sclerotinia sclerotiorum and Botrytis cinerea.</title>
        <authorList>
            <person name="Amselem J."/>
            <person name="Cuomo C.A."/>
            <person name="van Kan J.A."/>
            <person name="Viaud M."/>
            <person name="Benito E.P."/>
            <person name="Couloux A."/>
            <person name="Coutinho P.M."/>
            <person name="de Vries R.P."/>
            <person name="Dyer P.S."/>
            <person name="Fillinger S."/>
            <person name="Fournier E."/>
            <person name="Gout L."/>
            <person name="Hahn M."/>
            <person name="Kohn L."/>
            <person name="Lapalu N."/>
            <person name="Plummer K.M."/>
            <person name="Pradier J.M."/>
            <person name="Quevillon E."/>
            <person name="Sharon A."/>
            <person name="Simon A."/>
            <person name="ten Have A."/>
            <person name="Tudzynski B."/>
            <person name="Tudzynski P."/>
            <person name="Wincker P."/>
            <person name="Andrew M."/>
            <person name="Anthouard V."/>
            <person name="Beever R.E."/>
            <person name="Beffa R."/>
            <person name="Benoit I."/>
            <person name="Bouzid O."/>
            <person name="Brault B."/>
            <person name="Chen Z."/>
            <person name="Choquer M."/>
            <person name="Collemare J."/>
            <person name="Cotton P."/>
            <person name="Danchin E.G."/>
            <person name="Da Silva C."/>
            <person name="Gautier A."/>
            <person name="Giraud C."/>
            <person name="Giraud T."/>
            <person name="Gonzalez C."/>
            <person name="Grossetete S."/>
            <person name="Guldener U."/>
            <person name="Henrissat B."/>
            <person name="Howlett B.J."/>
            <person name="Kodira C."/>
            <person name="Kretschmer M."/>
            <person name="Lappartient A."/>
            <person name="Leroch M."/>
            <person name="Levis C."/>
            <person name="Mauceli E."/>
            <person name="Neuveglise C."/>
            <person name="Oeser B."/>
            <person name="Pearson M."/>
            <person name="Poulain J."/>
            <person name="Poussereau N."/>
            <person name="Quesneville H."/>
            <person name="Rascle C."/>
            <person name="Schumacher J."/>
            <person name="Segurens B."/>
            <person name="Sexton A."/>
            <person name="Silva E."/>
            <person name="Sirven C."/>
            <person name="Soanes D.M."/>
            <person name="Talbot N.J."/>
            <person name="Templeton M."/>
            <person name="Yandava C."/>
            <person name="Yarden O."/>
            <person name="Zeng Q."/>
            <person name="Rollins J.A."/>
            <person name="Lebrun M.H."/>
            <person name="Dickman M."/>
        </authorList>
    </citation>
    <scope>NUCLEOTIDE SEQUENCE [LARGE SCALE GENOMIC DNA]</scope>
    <source>
        <strain evidence="2">ATCC 18683 / 1980 / Ss-1</strain>
    </source>
</reference>
<sequence>MTSMMFVDVMKSELVEDTKGGSRSRSKNRLAQFCDGTEDFGVMHAENRSLLRFLGGKESFD</sequence>
<dbReference type="KEGG" id="ssl:SS1G_02148"/>
<keyword evidence="2" id="KW-1185">Reference proteome</keyword>
<dbReference type="InParanoid" id="A7EA18"/>